<dbReference type="EMBL" id="CAADFQ010000007">
    <property type="protein sequence ID" value="VFK28792.1"/>
    <property type="molecule type" value="Genomic_DNA"/>
</dbReference>
<proteinExistence type="predicted"/>
<evidence type="ECO:0000313" key="3">
    <source>
        <dbReference type="EMBL" id="VFK74098.1"/>
    </source>
</evidence>
<dbReference type="AlphaFoldDB" id="A0A450XHL2"/>
<sequence>MHQSLRQGLASIMRVSPETPQETLNKEIANIFALVQCAIKQPQSQEDANRILAETKDLVEHYGVSSDHIKQRELNTLVDVRVAGKPDDIYPSIVLRPLQQPHGLPLNQRMDKFREVGRNLLENHYADCQTLYLACLRQ</sequence>
<evidence type="ECO:0000313" key="2">
    <source>
        <dbReference type="EMBL" id="VFK28792.1"/>
    </source>
</evidence>
<reference evidence="2" key="1">
    <citation type="submission" date="2019-02" db="EMBL/GenBank/DDBJ databases">
        <authorList>
            <person name="Gruber-Vodicka R. H."/>
            <person name="Seah K. B. B."/>
        </authorList>
    </citation>
    <scope>NUCLEOTIDE SEQUENCE</scope>
    <source>
        <strain evidence="1">BECK_BZ197</strain>
        <strain evidence="3">BECK_BZ198</strain>
        <strain evidence="2">BECK_BZ199</strain>
    </source>
</reference>
<evidence type="ECO:0000313" key="1">
    <source>
        <dbReference type="EMBL" id="VFK22461.1"/>
    </source>
</evidence>
<accession>A0A450XHL2</accession>
<organism evidence="2">
    <name type="scientific">Candidatus Kentrum sp. MB</name>
    <dbReference type="NCBI Taxonomy" id="2138164"/>
    <lineage>
        <taxon>Bacteria</taxon>
        <taxon>Pseudomonadati</taxon>
        <taxon>Pseudomonadota</taxon>
        <taxon>Gammaproteobacteria</taxon>
        <taxon>Candidatus Kentrum</taxon>
    </lineage>
</organism>
<dbReference type="InterPro" id="IPR016039">
    <property type="entry name" value="Thiolase-like"/>
</dbReference>
<dbReference type="GO" id="GO:0016746">
    <property type="term" value="F:acyltransferase activity"/>
    <property type="evidence" value="ECO:0007669"/>
    <property type="project" value="InterPro"/>
</dbReference>
<gene>
    <name evidence="1" type="ORF">BECKMB1821G_GA0114241_100229</name>
    <name evidence="3" type="ORF">BECKMB1821H_GA0114242_100129</name>
    <name evidence="2" type="ORF">BECKMB1821I_GA0114274_100730</name>
</gene>
<dbReference type="EMBL" id="CAADFO010000002">
    <property type="protein sequence ID" value="VFK22461.1"/>
    <property type="molecule type" value="Genomic_DNA"/>
</dbReference>
<dbReference type="EMBL" id="CAADGH010000001">
    <property type="protein sequence ID" value="VFK74098.1"/>
    <property type="molecule type" value="Genomic_DNA"/>
</dbReference>
<name>A0A450XHL2_9GAMM</name>
<protein>
    <submittedName>
        <fullName evidence="2">Uncharacterized protein</fullName>
    </submittedName>
</protein>
<dbReference type="Gene3D" id="3.40.47.10">
    <property type="match status" value="1"/>
</dbReference>